<gene>
    <name evidence="2" type="ORF">L7E55_02875</name>
</gene>
<organism evidence="2 3">
    <name type="scientific">Pelotomaculum isophthalicicum JI</name>
    <dbReference type="NCBI Taxonomy" id="947010"/>
    <lineage>
        <taxon>Bacteria</taxon>
        <taxon>Bacillati</taxon>
        <taxon>Bacillota</taxon>
        <taxon>Clostridia</taxon>
        <taxon>Eubacteriales</taxon>
        <taxon>Desulfotomaculaceae</taxon>
        <taxon>Pelotomaculum</taxon>
    </lineage>
</organism>
<dbReference type="AlphaFoldDB" id="A0A9X4H719"/>
<name>A0A9X4H719_9FIRM</name>
<accession>A0A9X4H719</accession>
<proteinExistence type="predicted"/>
<dbReference type="Proteomes" id="UP001154312">
    <property type="component" value="Unassembled WGS sequence"/>
</dbReference>
<protein>
    <recommendedName>
        <fullName evidence="4">Spore coat protein U domain-containing protein</fullName>
    </recommendedName>
</protein>
<reference evidence="2" key="1">
    <citation type="submission" date="2022-02" db="EMBL/GenBank/DDBJ databases">
        <authorList>
            <person name="Leng L."/>
        </authorList>
    </citation>
    <scope>NUCLEOTIDE SEQUENCE</scope>
    <source>
        <strain evidence="2">JI</strain>
    </source>
</reference>
<keyword evidence="3" id="KW-1185">Reference proteome</keyword>
<comment type="caution">
    <text evidence="2">The sequence shown here is derived from an EMBL/GenBank/DDBJ whole genome shotgun (WGS) entry which is preliminary data.</text>
</comment>
<evidence type="ECO:0000256" key="1">
    <source>
        <dbReference type="SAM" id="SignalP"/>
    </source>
</evidence>
<evidence type="ECO:0008006" key="4">
    <source>
        <dbReference type="Google" id="ProtNLM"/>
    </source>
</evidence>
<keyword evidence="1" id="KW-0732">Signal</keyword>
<sequence length="156" mass="15702">MKKTVAILLMLGILMVAAGIVNAATLAITANVQNSLTLALNPASLTFNNVQQGTATTPETLTATTSGTGAYQLQLSSTSFIASGGVTQPASVLQYRDQLLAGNYANASGTATNMLASAGTAVVGGDAKNFDIRVNFPGNASDGSYTATVTISAVPQ</sequence>
<feature type="chain" id="PRO_5040888249" description="Spore coat protein U domain-containing protein" evidence="1">
    <location>
        <begin position="24"/>
        <end position="156"/>
    </location>
</feature>
<evidence type="ECO:0000313" key="2">
    <source>
        <dbReference type="EMBL" id="MDF9407309.1"/>
    </source>
</evidence>
<dbReference type="RefSeq" id="WP_277442517.1">
    <property type="nucleotide sequence ID" value="NZ_JAKOAV010000003.1"/>
</dbReference>
<dbReference type="EMBL" id="JAKOAV010000003">
    <property type="protein sequence ID" value="MDF9407309.1"/>
    <property type="molecule type" value="Genomic_DNA"/>
</dbReference>
<feature type="signal peptide" evidence="1">
    <location>
        <begin position="1"/>
        <end position="23"/>
    </location>
</feature>
<evidence type="ECO:0000313" key="3">
    <source>
        <dbReference type="Proteomes" id="UP001154312"/>
    </source>
</evidence>